<dbReference type="EMBL" id="QWIP01000063">
    <property type="protein sequence ID" value="RMY75085.1"/>
    <property type="molecule type" value="Genomic_DNA"/>
</dbReference>
<evidence type="ECO:0000256" key="2">
    <source>
        <dbReference type="ARBA" id="ARBA00022723"/>
    </source>
</evidence>
<feature type="chain" id="PRO_5017977351" description="Succinylglutamate desuccinylase/Aspartoacylase catalytic domain-containing protein" evidence="5">
    <location>
        <begin position="23"/>
        <end position="391"/>
    </location>
</feature>
<evidence type="ECO:0000256" key="5">
    <source>
        <dbReference type="SAM" id="SignalP"/>
    </source>
</evidence>
<dbReference type="AlphaFoldDB" id="A0A3M7EEQ5"/>
<organism evidence="7 8">
    <name type="scientific">Hortaea werneckii</name>
    <name type="common">Black yeast</name>
    <name type="synonym">Cladosporium werneckii</name>
    <dbReference type="NCBI Taxonomy" id="91943"/>
    <lineage>
        <taxon>Eukaryota</taxon>
        <taxon>Fungi</taxon>
        <taxon>Dikarya</taxon>
        <taxon>Ascomycota</taxon>
        <taxon>Pezizomycotina</taxon>
        <taxon>Dothideomycetes</taxon>
        <taxon>Dothideomycetidae</taxon>
        <taxon>Mycosphaerellales</taxon>
        <taxon>Teratosphaeriaceae</taxon>
        <taxon>Hortaea</taxon>
    </lineage>
</organism>
<evidence type="ECO:0000256" key="1">
    <source>
        <dbReference type="ARBA" id="ARBA00001947"/>
    </source>
</evidence>
<evidence type="ECO:0000259" key="6">
    <source>
        <dbReference type="Pfam" id="PF24827"/>
    </source>
</evidence>
<dbReference type="VEuPathDB" id="FungiDB:BTJ68_02101"/>
<gene>
    <name evidence="7" type="ORF">D0863_02842</name>
</gene>
<keyword evidence="2" id="KW-0479">Metal-binding</keyword>
<reference evidence="7 8" key="1">
    <citation type="journal article" date="2018" name="BMC Genomics">
        <title>Genomic evidence for intraspecific hybridization in a clonal and extremely halotolerant yeast.</title>
        <authorList>
            <person name="Gostincar C."/>
            <person name="Stajich J.E."/>
            <person name="Zupancic J."/>
            <person name="Zalar P."/>
            <person name="Gunde-Cimerman N."/>
        </authorList>
    </citation>
    <scope>NUCLEOTIDE SEQUENCE [LARGE SCALE GENOMIC DNA]</scope>
    <source>
        <strain evidence="7 8">EXF-2682</strain>
    </source>
</reference>
<accession>A0A3M7EEQ5</accession>
<dbReference type="PANTHER" id="PTHR37326:SF1">
    <property type="entry name" value="BLL3975 PROTEIN"/>
    <property type="match status" value="1"/>
</dbReference>
<dbReference type="GO" id="GO:0046872">
    <property type="term" value="F:metal ion binding"/>
    <property type="evidence" value="ECO:0007669"/>
    <property type="project" value="UniProtKB-KW"/>
</dbReference>
<comment type="caution">
    <text evidence="7">The sequence shown here is derived from an EMBL/GenBank/DDBJ whole genome shotgun (WGS) entry which is preliminary data.</text>
</comment>
<keyword evidence="4" id="KW-0862">Zinc</keyword>
<sequence>MLPSPKTALLTLTTLFLGSTTSQTVYTGDTLQGYPIISSLDITDVPSNTISRFWLSPAEGQGGLPYFLPIFVARGSEESAHSGKRLSLSASIHGDELNPVAVVQKIFARLNETGRFPGSSSGERDRDDEARLLFNGTIIGLPTQNPQGNLLNQRNFFTSSSNGFFTNLNRVFPGVTIEEGGGLPDAYAAAIWNDVWGNTSNVDVAVDFHTLSTGSLGPLWCYADYRLDGVQRLAELLEPDMIKIDPGEPGSIETTWVEAGVPAITVEIGPGNIWNSTLINRTVDYAFRLMEDLQMFGGSAGQVVPDLSETYIVTNFSGTAVSYSGWAEVDVGVLEDVEEGQVIGRVYNSWGDKLEDLSAAVSGRVLDVLVDPAVEAGTGVVTIGYNATSSD</sequence>
<dbReference type="Gene3D" id="3.40.630.10">
    <property type="entry name" value="Zn peptidases"/>
    <property type="match status" value="1"/>
</dbReference>
<keyword evidence="5" id="KW-0732">Signal</keyword>
<evidence type="ECO:0000256" key="4">
    <source>
        <dbReference type="ARBA" id="ARBA00022833"/>
    </source>
</evidence>
<dbReference type="InterPro" id="IPR055438">
    <property type="entry name" value="AstE_AspA_cat"/>
</dbReference>
<keyword evidence="3" id="KW-0378">Hydrolase</keyword>
<protein>
    <recommendedName>
        <fullName evidence="6">Succinylglutamate desuccinylase/Aspartoacylase catalytic domain-containing protein</fullName>
    </recommendedName>
</protein>
<dbReference type="OrthoDB" id="5588846at2759"/>
<dbReference type="GO" id="GO:0016788">
    <property type="term" value="F:hydrolase activity, acting on ester bonds"/>
    <property type="evidence" value="ECO:0007669"/>
    <property type="project" value="InterPro"/>
</dbReference>
<evidence type="ECO:0000313" key="8">
    <source>
        <dbReference type="Proteomes" id="UP000269276"/>
    </source>
</evidence>
<name>A0A3M7EEQ5_HORWE</name>
<dbReference type="Proteomes" id="UP000269276">
    <property type="component" value="Unassembled WGS sequence"/>
</dbReference>
<dbReference type="CDD" id="cd06251">
    <property type="entry name" value="M14_ASTE_ASPA-like"/>
    <property type="match status" value="1"/>
</dbReference>
<dbReference type="Pfam" id="PF24827">
    <property type="entry name" value="AstE_AspA_cat"/>
    <property type="match status" value="1"/>
</dbReference>
<evidence type="ECO:0000256" key="3">
    <source>
        <dbReference type="ARBA" id="ARBA00022801"/>
    </source>
</evidence>
<comment type="cofactor">
    <cofactor evidence="1">
        <name>Zn(2+)</name>
        <dbReference type="ChEBI" id="CHEBI:29105"/>
    </cofactor>
</comment>
<evidence type="ECO:0000313" key="7">
    <source>
        <dbReference type="EMBL" id="RMY75085.1"/>
    </source>
</evidence>
<feature type="domain" description="Succinylglutamate desuccinylase/Aspartoacylase catalytic" evidence="6">
    <location>
        <begin position="134"/>
        <end position="290"/>
    </location>
</feature>
<proteinExistence type="predicted"/>
<dbReference type="SUPFAM" id="SSF53187">
    <property type="entry name" value="Zn-dependent exopeptidases"/>
    <property type="match status" value="1"/>
</dbReference>
<feature type="signal peptide" evidence="5">
    <location>
        <begin position="1"/>
        <end position="22"/>
    </location>
</feature>
<dbReference type="PANTHER" id="PTHR37326">
    <property type="entry name" value="BLL3975 PROTEIN"/>
    <property type="match status" value="1"/>
</dbReference>
<dbReference type="InterPro" id="IPR053138">
    <property type="entry name" value="N-alpha-Ac-DABA_deacetylase"/>
</dbReference>